<feature type="domain" description="S1 motif" evidence="5">
    <location>
        <begin position="28"/>
        <end position="97"/>
    </location>
</feature>
<dbReference type="GO" id="GO:0006412">
    <property type="term" value="P:translation"/>
    <property type="evidence" value="ECO:0007669"/>
    <property type="project" value="TreeGrafter"/>
</dbReference>
<dbReference type="InterPro" id="IPR050437">
    <property type="entry name" value="Ribos_protein_bS1-like"/>
</dbReference>
<evidence type="ECO:0000313" key="6">
    <source>
        <dbReference type="EMBL" id="VTQ84487.1"/>
    </source>
</evidence>
<dbReference type="GO" id="GO:0022627">
    <property type="term" value="C:cytosolic small ribosomal subunit"/>
    <property type="evidence" value="ECO:0007669"/>
    <property type="project" value="TreeGrafter"/>
</dbReference>
<dbReference type="GO" id="GO:0003729">
    <property type="term" value="F:mRNA binding"/>
    <property type="evidence" value="ECO:0007669"/>
    <property type="project" value="TreeGrafter"/>
</dbReference>
<gene>
    <name evidence="6" type="primary">rpsA</name>
    <name evidence="6" type="ORF">NCTC503_00551</name>
</gene>
<dbReference type="CDD" id="cd04465">
    <property type="entry name" value="S1_RPS1_repeat_ec2_hs2"/>
    <property type="match status" value="1"/>
</dbReference>
<organism evidence="6 7">
    <name type="scientific">Hathewaya histolytica</name>
    <name type="common">Clostridium histolyticum</name>
    <dbReference type="NCBI Taxonomy" id="1498"/>
    <lineage>
        <taxon>Bacteria</taxon>
        <taxon>Bacillati</taxon>
        <taxon>Bacillota</taxon>
        <taxon>Clostridia</taxon>
        <taxon>Eubacteriales</taxon>
        <taxon>Clostridiaceae</taxon>
        <taxon>Hathewaya</taxon>
    </lineage>
</organism>
<accession>A0A4V6KDL4</accession>
<proteinExistence type="inferred from homology"/>
<dbReference type="InterPro" id="IPR012340">
    <property type="entry name" value="NA-bd_OB-fold"/>
</dbReference>
<dbReference type="KEGG" id="hhw:NCTC503_00551"/>
<keyword evidence="3" id="KW-0687">Ribonucleoprotein</keyword>
<dbReference type="AlphaFoldDB" id="A0A4V6KDL4"/>
<comment type="similarity">
    <text evidence="1">Belongs to the bacterial ribosomal protein bS1 family.</text>
</comment>
<dbReference type="SMART" id="SM00316">
    <property type="entry name" value="S1"/>
    <property type="match status" value="4"/>
</dbReference>
<dbReference type="FunFam" id="2.40.50.140:FF:000103">
    <property type="entry name" value="protein RRP5 homolog"/>
    <property type="match status" value="1"/>
</dbReference>
<dbReference type="Proteomes" id="UP000308489">
    <property type="component" value="Chromosome 1"/>
</dbReference>
<dbReference type="PROSITE" id="PS50126">
    <property type="entry name" value="S1"/>
    <property type="match status" value="4"/>
</dbReference>
<evidence type="ECO:0000256" key="2">
    <source>
        <dbReference type="ARBA" id="ARBA00022980"/>
    </source>
</evidence>
<dbReference type="GO" id="GO:0003735">
    <property type="term" value="F:structural constituent of ribosome"/>
    <property type="evidence" value="ECO:0007669"/>
    <property type="project" value="TreeGrafter"/>
</dbReference>
<reference evidence="6 7" key="1">
    <citation type="submission" date="2019-05" db="EMBL/GenBank/DDBJ databases">
        <authorList>
            <consortium name="Pathogen Informatics"/>
        </authorList>
    </citation>
    <scope>NUCLEOTIDE SEQUENCE [LARGE SCALE GENOMIC DNA]</scope>
    <source>
        <strain evidence="6 7">NCTC503</strain>
    </source>
</reference>
<dbReference type="InterPro" id="IPR003029">
    <property type="entry name" value="S1_domain"/>
</dbReference>
<evidence type="ECO:0000313" key="7">
    <source>
        <dbReference type="Proteomes" id="UP000308489"/>
    </source>
</evidence>
<dbReference type="SUPFAM" id="SSF50249">
    <property type="entry name" value="Nucleic acid-binding proteins"/>
    <property type="match status" value="4"/>
</dbReference>
<evidence type="ECO:0000259" key="5">
    <source>
        <dbReference type="PROSITE" id="PS50126"/>
    </source>
</evidence>
<protein>
    <submittedName>
        <fullName evidence="6">30S ribosomal protein S1</fullName>
    </submittedName>
</protein>
<dbReference type="InterPro" id="IPR035104">
    <property type="entry name" value="Ribosomal_protein_S1-like"/>
</dbReference>
<evidence type="ECO:0000256" key="4">
    <source>
        <dbReference type="ARBA" id="ARBA00025604"/>
    </source>
</evidence>
<dbReference type="FunFam" id="2.40.50.140:FF:000051">
    <property type="entry name" value="RNA-binding transcriptional accessory protein"/>
    <property type="match status" value="1"/>
</dbReference>
<name>A0A4V6KDL4_HATHI</name>
<feature type="domain" description="S1 motif" evidence="5">
    <location>
        <begin position="287"/>
        <end position="356"/>
    </location>
</feature>
<dbReference type="RefSeq" id="WP_138209328.1">
    <property type="nucleotide sequence ID" value="NZ_CBCRUQ010000009.1"/>
</dbReference>
<keyword evidence="2 6" id="KW-0689">Ribosomal protein</keyword>
<evidence type="ECO:0000256" key="1">
    <source>
        <dbReference type="ARBA" id="ARBA00006767"/>
    </source>
</evidence>
<keyword evidence="7" id="KW-1185">Reference proteome</keyword>
<comment type="function">
    <text evidence="4">Binds mRNA; thus facilitating recognition of the initiation point. It is needed to translate mRNA with a short Shine-Dalgarno (SD) purine-rich sequence.</text>
</comment>
<dbReference type="PANTHER" id="PTHR10724:SF7">
    <property type="entry name" value="SMALL RIBOSOMAL SUBUNIT PROTEIN BS1C"/>
    <property type="match status" value="1"/>
</dbReference>
<dbReference type="PRINTS" id="PR00681">
    <property type="entry name" value="RIBOSOMALS1"/>
</dbReference>
<dbReference type="CDD" id="cd05687">
    <property type="entry name" value="S1_RPS1_repeat_ec1_hs1"/>
    <property type="match status" value="1"/>
</dbReference>
<dbReference type="PANTHER" id="PTHR10724">
    <property type="entry name" value="30S RIBOSOMAL PROTEIN S1"/>
    <property type="match status" value="1"/>
</dbReference>
<evidence type="ECO:0000256" key="3">
    <source>
        <dbReference type="ARBA" id="ARBA00023274"/>
    </source>
</evidence>
<feature type="domain" description="S1 motif" evidence="5">
    <location>
        <begin position="115"/>
        <end position="181"/>
    </location>
</feature>
<dbReference type="CDD" id="cd05688">
    <property type="entry name" value="S1_RPS1_repeat_ec3"/>
    <property type="match status" value="1"/>
</dbReference>
<dbReference type="EMBL" id="LR590481">
    <property type="protein sequence ID" value="VTQ84487.1"/>
    <property type="molecule type" value="Genomic_DNA"/>
</dbReference>
<feature type="domain" description="S1 motif" evidence="5">
    <location>
        <begin position="202"/>
        <end position="270"/>
    </location>
</feature>
<sequence>MDLNHNEDLTMEEAMQSIEHSMKRVKVGDVIKGKVLSVLDKEVMVNIGGMKDGIIPFNELSFNDDVVSSEIVKEDEEIYVYVLKIDDGEGNVLLSKKRADEIKLWDSLYNANKKEEIVEFKAGEVVKGGIRGTVKGLKAFMPASLVSAHYVEDLKVYVGKTLEVKIVEIDRRHEKIVVSRRVIEQEEINSKKEVFWNEIKKGEVRRGTVSKIMNFGAFVDLGGEEGLIHISELSFRKVRNAEEVVSVGQSLDVYVLDVDRDKKRISLSLKELGEDPWNTILERFSEGDVVEGKVSRTLDFGAFVEIYEGIEGLVHVTEISEENIGKPSSVLQPSDKVKVKILNIDKENHRIALSIKDAKEKPVEDISKYIDQEESSSSLGDLLKEKLKGLNLK</sequence>
<dbReference type="NCBIfam" id="NF005208">
    <property type="entry name" value="PRK06676.1"/>
    <property type="match status" value="1"/>
</dbReference>
<dbReference type="OrthoDB" id="9804077at2"/>
<dbReference type="Gene3D" id="2.40.50.140">
    <property type="entry name" value="Nucleic acid-binding proteins"/>
    <property type="match status" value="4"/>
</dbReference>
<dbReference type="Pfam" id="PF00575">
    <property type="entry name" value="S1"/>
    <property type="match status" value="4"/>
</dbReference>